<evidence type="ECO:0000313" key="2">
    <source>
        <dbReference type="EMBL" id="CAB9507043.1"/>
    </source>
</evidence>
<feature type="compositionally biased region" description="Polar residues" evidence="1">
    <location>
        <begin position="109"/>
        <end position="125"/>
    </location>
</feature>
<accession>A0A9N8HE69</accession>
<keyword evidence="3" id="KW-1185">Reference proteome</keyword>
<proteinExistence type="predicted"/>
<name>A0A9N8HE69_9STRA</name>
<dbReference type="EMBL" id="CAICTM010000289">
    <property type="protein sequence ID" value="CAB9507043.1"/>
    <property type="molecule type" value="Genomic_DNA"/>
</dbReference>
<gene>
    <name evidence="2" type="ORF">SEMRO_290_G109231.1</name>
</gene>
<feature type="compositionally biased region" description="Low complexity" evidence="1">
    <location>
        <begin position="83"/>
        <end position="94"/>
    </location>
</feature>
<evidence type="ECO:0000313" key="3">
    <source>
        <dbReference type="Proteomes" id="UP001153069"/>
    </source>
</evidence>
<reference evidence="2" key="1">
    <citation type="submission" date="2020-06" db="EMBL/GenBank/DDBJ databases">
        <authorList>
            <consortium name="Plant Systems Biology data submission"/>
        </authorList>
    </citation>
    <scope>NUCLEOTIDE SEQUENCE</scope>
    <source>
        <strain evidence="2">D6</strain>
    </source>
</reference>
<dbReference type="AlphaFoldDB" id="A0A9N8HE69"/>
<protein>
    <submittedName>
        <fullName evidence="2">Uncharacterized protein</fullName>
    </submittedName>
</protein>
<comment type="caution">
    <text evidence="2">The sequence shown here is derived from an EMBL/GenBank/DDBJ whole genome shotgun (WGS) entry which is preliminary data.</text>
</comment>
<sequence>MMLSASSTTPCSFHERGTSLRLNMAPQLPSIHMHSWSPEGSSQQPPRSVEDMDAFFSSKVFLPDIPDVIEKDSTRPCTRRLLPRLTMMPMAMTTEKPTTMRRMMGASDCGSTSHHAQAKTSTPTS</sequence>
<feature type="region of interest" description="Disordered" evidence="1">
    <location>
        <begin position="82"/>
        <end position="125"/>
    </location>
</feature>
<organism evidence="2 3">
    <name type="scientific">Seminavis robusta</name>
    <dbReference type="NCBI Taxonomy" id="568900"/>
    <lineage>
        <taxon>Eukaryota</taxon>
        <taxon>Sar</taxon>
        <taxon>Stramenopiles</taxon>
        <taxon>Ochrophyta</taxon>
        <taxon>Bacillariophyta</taxon>
        <taxon>Bacillariophyceae</taxon>
        <taxon>Bacillariophycidae</taxon>
        <taxon>Naviculales</taxon>
        <taxon>Naviculaceae</taxon>
        <taxon>Seminavis</taxon>
    </lineage>
</organism>
<evidence type="ECO:0000256" key="1">
    <source>
        <dbReference type="SAM" id="MobiDB-lite"/>
    </source>
</evidence>
<dbReference type="Proteomes" id="UP001153069">
    <property type="component" value="Unassembled WGS sequence"/>
</dbReference>